<sequence length="186" mass="21821">MVDPNSFEIIFRKFYPSLCFFAERITGSHDDAEDVIEELFVKLWNKQLQFETEQHLKAYLYRSAKNACLDFLKVSERSDMRNTFFAEERGYSEDAYLNEIIRAEIISEVYHAIESLSPQCSKIITMSYLDGKSNQEIADELNLSVQTVKNQKGRGLAMLKQRLPNDKFQLLLLIPYLQLFDLLYKH</sequence>
<reference evidence="7 8" key="1">
    <citation type="journal article" date="2017" name="Curr. Microbiol.">
        <title>Mucilaginibacter ginsenosidivorans sp. nov., Isolated from Soil of Ginseng Field.</title>
        <authorList>
            <person name="Kim M.M."/>
            <person name="Siddiqi M.Z."/>
            <person name="Im W.T."/>
        </authorList>
    </citation>
    <scope>NUCLEOTIDE SEQUENCE [LARGE SCALE GENOMIC DNA]</scope>
    <source>
        <strain evidence="7 8">Gsoil 3017</strain>
    </source>
</reference>
<evidence type="ECO:0000256" key="2">
    <source>
        <dbReference type="ARBA" id="ARBA00023015"/>
    </source>
</evidence>
<evidence type="ECO:0000313" key="8">
    <source>
        <dbReference type="Proteomes" id="UP000321479"/>
    </source>
</evidence>
<comment type="similarity">
    <text evidence="1">Belongs to the sigma-70 factor family. ECF subfamily.</text>
</comment>
<dbReference type="Pfam" id="PF08281">
    <property type="entry name" value="Sigma70_r4_2"/>
    <property type="match status" value="1"/>
</dbReference>
<feature type="domain" description="RNA polymerase sigma factor 70 region 4 type 2" evidence="6">
    <location>
        <begin position="108"/>
        <end position="159"/>
    </location>
</feature>
<evidence type="ECO:0000259" key="6">
    <source>
        <dbReference type="Pfam" id="PF08281"/>
    </source>
</evidence>
<dbReference type="RefSeq" id="WP_147030504.1">
    <property type="nucleotide sequence ID" value="NZ_CP042436.1"/>
</dbReference>
<keyword evidence="2" id="KW-0805">Transcription regulation</keyword>
<dbReference type="PANTHER" id="PTHR43133:SF46">
    <property type="entry name" value="RNA POLYMERASE SIGMA-70 FACTOR ECF SUBFAMILY"/>
    <property type="match status" value="1"/>
</dbReference>
<organism evidence="7 8">
    <name type="scientific">Mucilaginibacter ginsenosidivorans</name>
    <dbReference type="NCBI Taxonomy" id="398053"/>
    <lineage>
        <taxon>Bacteria</taxon>
        <taxon>Pseudomonadati</taxon>
        <taxon>Bacteroidota</taxon>
        <taxon>Sphingobacteriia</taxon>
        <taxon>Sphingobacteriales</taxon>
        <taxon>Sphingobacteriaceae</taxon>
        <taxon>Mucilaginibacter</taxon>
    </lineage>
</organism>
<evidence type="ECO:0000256" key="4">
    <source>
        <dbReference type="ARBA" id="ARBA00023163"/>
    </source>
</evidence>
<dbReference type="NCBIfam" id="TIGR02937">
    <property type="entry name" value="sigma70-ECF"/>
    <property type="match status" value="1"/>
</dbReference>
<dbReference type="NCBIfam" id="TIGR02985">
    <property type="entry name" value="Sig70_bacteroi1"/>
    <property type="match status" value="1"/>
</dbReference>
<dbReference type="InterPro" id="IPR014284">
    <property type="entry name" value="RNA_pol_sigma-70_dom"/>
</dbReference>
<evidence type="ECO:0000259" key="5">
    <source>
        <dbReference type="Pfam" id="PF04542"/>
    </source>
</evidence>
<evidence type="ECO:0000313" key="7">
    <source>
        <dbReference type="EMBL" id="QEC61927.1"/>
    </source>
</evidence>
<gene>
    <name evidence="7" type="ORF">FRZ54_04785</name>
</gene>
<evidence type="ECO:0000256" key="1">
    <source>
        <dbReference type="ARBA" id="ARBA00010641"/>
    </source>
</evidence>
<proteinExistence type="inferred from homology"/>
<dbReference type="SUPFAM" id="SSF88946">
    <property type="entry name" value="Sigma2 domain of RNA polymerase sigma factors"/>
    <property type="match status" value="1"/>
</dbReference>
<dbReference type="InterPro" id="IPR013249">
    <property type="entry name" value="RNA_pol_sigma70_r4_t2"/>
</dbReference>
<dbReference type="KEGG" id="mgin:FRZ54_04785"/>
<keyword evidence="4" id="KW-0804">Transcription</keyword>
<dbReference type="InterPro" id="IPR013324">
    <property type="entry name" value="RNA_pol_sigma_r3/r4-like"/>
</dbReference>
<keyword evidence="8" id="KW-1185">Reference proteome</keyword>
<dbReference type="Gene3D" id="1.10.10.10">
    <property type="entry name" value="Winged helix-like DNA-binding domain superfamily/Winged helix DNA-binding domain"/>
    <property type="match status" value="1"/>
</dbReference>
<dbReference type="InterPro" id="IPR039425">
    <property type="entry name" value="RNA_pol_sigma-70-like"/>
</dbReference>
<name>A0A5B8US57_9SPHI</name>
<accession>A0A5B8US57</accession>
<dbReference type="Proteomes" id="UP000321479">
    <property type="component" value="Chromosome"/>
</dbReference>
<keyword evidence="3" id="KW-0731">Sigma factor</keyword>
<dbReference type="AlphaFoldDB" id="A0A5B8US57"/>
<dbReference type="SUPFAM" id="SSF88659">
    <property type="entry name" value="Sigma3 and sigma4 domains of RNA polymerase sigma factors"/>
    <property type="match status" value="1"/>
</dbReference>
<dbReference type="OrthoDB" id="656273at2"/>
<dbReference type="GO" id="GO:0006352">
    <property type="term" value="P:DNA-templated transcription initiation"/>
    <property type="evidence" value="ECO:0007669"/>
    <property type="project" value="InterPro"/>
</dbReference>
<dbReference type="InterPro" id="IPR013325">
    <property type="entry name" value="RNA_pol_sigma_r2"/>
</dbReference>
<evidence type="ECO:0000256" key="3">
    <source>
        <dbReference type="ARBA" id="ARBA00023082"/>
    </source>
</evidence>
<dbReference type="PANTHER" id="PTHR43133">
    <property type="entry name" value="RNA POLYMERASE ECF-TYPE SIGMA FACTO"/>
    <property type="match status" value="1"/>
</dbReference>
<protein>
    <submittedName>
        <fullName evidence="7">RNA polymerase sigma-70 factor</fullName>
    </submittedName>
</protein>
<dbReference type="InterPro" id="IPR036388">
    <property type="entry name" value="WH-like_DNA-bd_sf"/>
</dbReference>
<dbReference type="GO" id="GO:0003677">
    <property type="term" value="F:DNA binding"/>
    <property type="evidence" value="ECO:0007669"/>
    <property type="project" value="InterPro"/>
</dbReference>
<dbReference type="InterPro" id="IPR007627">
    <property type="entry name" value="RNA_pol_sigma70_r2"/>
</dbReference>
<dbReference type="GO" id="GO:0016987">
    <property type="term" value="F:sigma factor activity"/>
    <property type="evidence" value="ECO:0007669"/>
    <property type="project" value="UniProtKB-KW"/>
</dbReference>
<dbReference type="InterPro" id="IPR014327">
    <property type="entry name" value="RNA_pol_sigma70_bacteroid"/>
</dbReference>
<feature type="domain" description="RNA polymerase sigma-70 region 2" evidence="5">
    <location>
        <begin position="11"/>
        <end position="73"/>
    </location>
</feature>
<dbReference type="Pfam" id="PF04542">
    <property type="entry name" value="Sigma70_r2"/>
    <property type="match status" value="1"/>
</dbReference>
<dbReference type="Gene3D" id="1.10.1740.10">
    <property type="match status" value="1"/>
</dbReference>
<dbReference type="EMBL" id="CP042436">
    <property type="protein sequence ID" value="QEC61927.1"/>
    <property type="molecule type" value="Genomic_DNA"/>
</dbReference>